<keyword evidence="6 8" id="KW-0472">Membrane</keyword>
<evidence type="ECO:0000256" key="8">
    <source>
        <dbReference type="RuleBase" id="RU079119"/>
    </source>
</evidence>
<feature type="transmembrane region" description="Helical" evidence="8">
    <location>
        <begin position="372"/>
        <end position="392"/>
    </location>
</feature>
<keyword evidence="11" id="KW-1185">Reference proteome</keyword>
<organism evidence="10 11">
    <name type="scientific">Pythium oligandrum</name>
    <name type="common">Mycoparasitic fungus</name>
    <dbReference type="NCBI Taxonomy" id="41045"/>
    <lineage>
        <taxon>Eukaryota</taxon>
        <taxon>Sar</taxon>
        <taxon>Stramenopiles</taxon>
        <taxon>Oomycota</taxon>
        <taxon>Peronosporomycetes</taxon>
        <taxon>Pythiales</taxon>
        <taxon>Pythiaceae</taxon>
        <taxon>Pythium</taxon>
    </lineage>
</organism>
<evidence type="ECO:0000256" key="3">
    <source>
        <dbReference type="ARBA" id="ARBA00022737"/>
    </source>
</evidence>
<dbReference type="AlphaFoldDB" id="A0A8K1CQR8"/>
<feature type="transmembrane region" description="Helical" evidence="8">
    <location>
        <begin position="469"/>
        <end position="492"/>
    </location>
</feature>
<dbReference type="SUPFAM" id="SSF48403">
    <property type="entry name" value="Ankyrin repeat"/>
    <property type="match status" value="1"/>
</dbReference>
<keyword evidence="5 7" id="KW-0040">ANK repeat</keyword>
<keyword evidence="4 8" id="KW-1133">Transmembrane helix</keyword>
<feature type="transmembrane region" description="Helical" evidence="8">
    <location>
        <begin position="524"/>
        <end position="545"/>
    </location>
</feature>
<dbReference type="Pfam" id="PF01529">
    <property type="entry name" value="DHHC"/>
    <property type="match status" value="1"/>
</dbReference>
<evidence type="ECO:0000313" key="10">
    <source>
        <dbReference type="EMBL" id="TMW66927.1"/>
    </source>
</evidence>
<dbReference type="Gene3D" id="1.25.40.20">
    <property type="entry name" value="Ankyrin repeat-containing domain"/>
    <property type="match status" value="1"/>
</dbReference>
<dbReference type="PROSITE" id="PS50297">
    <property type="entry name" value="ANK_REP_REGION"/>
    <property type="match status" value="2"/>
</dbReference>
<reference evidence="10" key="1">
    <citation type="submission" date="2019-03" db="EMBL/GenBank/DDBJ databases">
        <title>Long read genome sequence of the mycoparasitic Pythium oligandrum ATCC 38472 isolated from sugarbeet rhizosphere.</title>
        <authorList>
            <person name="Gaulin E."/>
        </authorList>
    </citation>
    <scope>NUCLEOTIDE SEQUENCE</scope>
    <source>
        <strain evidence="10">ATCC 38472_TT</strain>
    </source>
</reference>
<dbReference type="SMART" id="SM00248">
    <property type="entry name" value="ANK"/>
    <property type="match status" value="4"/>
</dbReference>
<dbReference type="InterPro" id="IPR002110">
    <property type="entry name" value="Ankyrin_rpt"/>
</dbReference>
<accession>A0A8K1CQR8</accession>
<evidence type="ECO:0000256" key="7">
    <source>
        <dbReference type="PROSITE-ProRule" id="PRU00023"/>
    </source>
</evidence>
<dbReference type="Pfam" id="PF12796">
    <property type="entry name" value="Ank_2"/>
    <property type="match status" value="2"/>
</dbReference>
<evidence type="ECO:0000259" key="9">
    <source>
        <dbReference type="Pfam" id="PF01529"/>
    </source>
</evidence>
<dbReference type="OrthoDB" id="6781668at2759"/>
<feature type="domain" description="Palmitoyltransferase DHHC" evidence="9">
    <location>
        <begin position="423"/>
        <end position="563"/>
    </location>
</feature>
<dbReference type="GO" id="GO:0019706">
    <property type="term" value="F:protein-cysteine S-palmitoyltransferase activity"/>
    <property type="evidence" value="ECO:0007669"/>
    <property type="project" value="UniProtKB-EC"/>
</dbReference>
<evidence type="ECO:0000256" key="4">
    <source>
        <dbReference type="ARBA" id="ARBA00022989"/>
    </source>
</evidence>
<protein>
    <recommendedName>
        <fullName evidence="8">Palmitoyltransferase</fullName>
        <ecNumber evidence="8">2.3.1.225</ecNumber>
    </recommendedName>
</protein>
<evidence type="ECO:0000256" key="1">
    <source>
        <dbReference type="ARBA" id="ARBA00004141"/>
    </source>
</evidence>
<dbReference type="PANTHER" id="PTHR24161">
    <property type="entry name" value="ANK_REP_REGION DOMAIN-CONTAINING PROTEIN-RELATED"/>
    <property type="match status" value="1"/>
</dbReference>
<dbReference type="InterPro" id="IPR036770">
    <property type="entry name" value="Ankyrin_rpt-contain_sf"/>
</dbReference>
<dbReference type="PANTHER" id="PTHR24161:SF85">
    <property type="entry name" value="PALMITOYLTRANSFERASE HIP14"/>
    <property type="match status" value="1"/>
</dbReference>
<name>A0A8K1CQR8_PYTOL</name>
<dbReference type="EC" id="2.3.1.225" evidence="8"/>
<comment type="subcellular location">
    <subcellularLocation>
        <location evidence="1">Membrane</location>
        <topology evidence="1">Multi-pass membrane protein</topology>
    </subcellularLocation>
</comment>
<keyword evidence="2 8" id="KW-0812">Transmembrane</keyword>
<comment type="domain">
    <text evidence="8">The DHHC domain is required for palmitoyltransferase activity.</text>
</comment>
<dbReference type="GO" id="GO:0016020">
    <property type="term" value="C:membrane"/>
    <property type="evidence" value="ECO:0007669"/>
    <property type="project" value="UniProtKB-SubCell"/>
</dbReference>
<feature type="transmembrane region" description="Helical" evidence="8">
    <location>
        <begin position="337"/>
        <end position="357"/>
    </location>
</feature>
<feature type="transmembrane region" description="Helical" evidence="8">
    <location>
        <begin position="239"/>
        <end position="272"/>
    </location>
</feature>
<dbReference type="EMBL" id="SPLM01000006">
    <property type="protein sequence ID" value="TMW66927.1"/>
    <property type="molecule type" value="Genomic_DNA"/>
</dbReference>
<dbReference type="Proteomes" id="UP000794436">
    <property type="component" value="Unassembled WGS sequence"/>
</dbReference>
<dbReference type="PROSITE" id="PS50216">
    <property type="entry name" value="DHHC"/>
    <property type="match status" value="1"/>
</dbReference>
<feature type="repeat" description="ANK" evidence="7">
    <location>
        <begin position="121"/>
        <end position="149"/>
    </location>
</feature>
<evidence type="ECO:0000256" key="5">
    <source>
        <dbReference type="ARBA" id="ARBA00023043"/>
    </source>
</evidence>
<proteinExistence type="inferred from homology"/>
<comment type="catalytic activity">
    <reaction evidence="8">
        <text>L-cysteinyl-[protein] + hexadecanoyl-CoA = S-hexadecanoyl-L-cysteinyl-[protein] + CoA</text>
        <dbReference type="Rhea" id="RHEA:36683"/>
        <dbReference type="Rhea" id="RHEA-COMP:10131"/>
        <dbReference type="Rhea" id="RHEA-COMP:11032"/>
        <dbReference type="ChEBI" id="CHEBI:29950"/>
        <dbReference type="ChEBI" id="CHEBI:57287"/>
        <dbReference type="ChEBI" id="CHEBI:57379"/>
        <dbReference type="ChEBI" id="CHEBI:74151"/>
        <dbReference type="EC" id="2.3.1.225"/>
    </reaction>
</comment>
<dbReference type="PROSITE" id="PS50088">
    <property type="entry name" value="ANK_REPEAT"/>
    <property type="match status" value="3"/>
</dbReference>
<evidence type="ECO:0000256" key="6">
    <source>
        <dbReference type="ARBA" id="ARBA00023136"/>
    </source>
</evidence>
<feature type="repeat" description="ANK" evidence="7">
    <location>
        <begin position="87"/>
        <end position="111"/>
    </location>
</feature>
<evidence type="ECO:0000256" key="2">
    <source>
        <dbReference type="ARBA" id="ARBA00022692"/>
    </source>
</evidence>
<comment type="similarity">
    <text evidence="8">Belongs to the DHHC palmitoyltransferase family.</text>
</comment>
<feature type="repeat" description="ANK" evidence="7">
    <location>
        <begin position="163"/>
        <end position="195"/>
    </location>
</feature>
<keyword evidence="8" id="KW-0012">Acyltransferase</keyword>
<dbReference type="InterPro" id="IPR001594">
    <property type="entry name" value="Palmitoyltrfase_DHHC"/>
</dbReference>
<sequence length="635" mass="70493">MDVAFEGQNAFVAAANGDFPLVVLLWGMALPKRVDLLVAEDLDGNTVLHHTASTAIDGNVAIVHFLLQQATAAGRPLTSLVEACNHAGETPLIRAAHAGNMAVVEALLQFGMAEINAKDKEGNTPAHHAAAQGHLWLLHYLLQAESRLNPSLAPTELGDTCKSKNTVLHYACAREHKVVVQYLLSQGFDPQQANVDGVSALDIAKYRKIEWLVKVLESNDRTFAEAPTKCRESRLWVTLLYGFILSGLFSLSYFLPWWIAAPLILLVLWLALKKIRKPHGHGGHSHGTKNVATLHPSKRDMVVTGSVVLAKPQKEPAFSKKHEPSGLSTLFKPQPEMIMGVWAAWVILFIFFHVVVWVDPVYKFVVTDWEPFLYTLVGIEAVFLLTWFRLATVCPSDPGVIRTFQVDITQMLANAATGVVPPEASYCRTCMIRKPIRSKHCAQCGVCVARMDHHCGWINRCVGYGNHRLFVCFLLLHIIVVVGFVLLAGVVFQHFLQPGNLDATLGSSVMRVWMQVPDLVADHLLALMVFLWGIGTVIGLSFMAVQHLGNMARNLTVNESINWRRYPYLKADPKNNSKAADKLPRLLNPFDKGGWHNTLEFWTRSGSSALDYRTVFRLPNAVDEPEEPIINVQVV</sequence>
<keyword evidence="3" id="KW-0677">Repeat</keyword>
<comment type="caution">
    <text evidence="10">The sequence shown here is derived from an EMBL/GenBank/DDBJ whole genome shotgun (WGS) entry which is preliminary data.</text>
</comment>
<evidence type="ECO:0000313" key="11">
    <source>
        <dbReference type="Proteomes" id="UP000794436"/>
    </source>
</evidence>
<keyword evidence="8" id="KW-0808">Transferase</keyword>
<gene>
    <name evidence="10" type="ORF">Poli38472_012043</name>
</gene>